<evidence type="ECO:0000313" key="1">
    <source>
        <dbReference type="EMBL" id="MBW4659728.1"/>
    </source>
</evidence>
<accession>A0A951QBG1</accession>
<dbReference type="EMBL" id="JAHHHD010000014">
    <property type="protein sequence ID" value="MBW4659728.1"/>
    <property type="molecule type" value="Genomic_DNA"/>
</dbReference>
<organism evidence="1 2">
    <name type="scientific">Drouetiella hepatica Uher 2000/2452</name>
    <dbReference type="NCBI Taxonomy" id="904376"/>
    <lineage>
        <taxon>Bacteria</taxon>
        <taxon>Bacillati</taxon>
        <taxon>Cyanobacteriota</taxon>
        <taxon>Cyanophyceae</taxon>
        <taxon>Oculatellales</taxon>
        <taxon>Oculatellaceae</taxon>
        <taxon>Drouetiella</taxon>
    </lineage>
</organism>
<comment type="caution">
    <text evidence="1">The sequence shown here is derived from an EMBL/GenBank/DDBJ whole genome shotgun (WGS) entry which is preliminary data.</text>
</comment>
<reference evidence="1" key="1">
    <citation type="submission" date="2021-05" db="EMBL/GenBank/DDBJ databases">
        <authorList>
            <person name="Pietrasiak N."/>
            <person name="Ward R."/>
            <person name="Stajich J.E."/>
            <person name="Kurbessoian T."/>
        </authorList>
    </citation>
    <scope>NUCLEOTIDE SEQUENCE</scope>
    <source>
        <strain evidence="1">UHER 2000/2452</strain>
    </source>
</reference>
<name>A0A951QBG1_9CYAN</name>
<protein>
    <recommendedName>
        <fullName evidence="3">DUF4280 domain-containing protein</fullName>
    </recommendedName>
</protein>
<gene>
    <name evidence="1" type="ORF">KME15_13710</name>
</gene>
<dbReference type="AlphaFoldDB" id="A0A951QBG1"/>
<reference evidence="1" key="2">
    <citation type="journal article" date="2022" name="Microbiol. Resour. Announc.">
        <title>Metagenome Sequencing to Explore Phylogenomics of Terrestrial Cyanobacteria.</title>
        <authorList>
            <person name="Ward R.D."/>
            <person name="Stajich J.E."/>
            <person name="Johansen J.R."/>
            <person name="Huntemann M."/>
            <person name="Clum A."/>
            <person name="Foster B."/>
            <person name="Foster B."/>
            <person name="Roux S."/>
            <person name="Palaniappan K."/>
            <person name="Varghese N."/>
            <person name="Mukherjee S."/>
            <person name="Reddy T.B.K."/>
            <person name="Daum C."/>
            <person name="Copeland A."/>
            <person name="Chen I.A."/>
            <person name="Ivanova N.N."/>
            <person name="Kyrpides N.C."/>
            <person name="Shapiro N."/>
            <person name="Eloe-Fadrosh E.A."/>
            <person name="Pietrasiak N."/>
        </authorList>
    </citation>
    <scope>NUCLEOTIDE SEQUENCE</scope>
    <source>
        <strain evidence="1">UHER 2000/2452</strain>
    </source>
</reference>
<sequence>MGDNIFHVNAVATCPHQTGQISAIVSSPRVKVSSQAVATLTDQYLIAGCAFTIPGPKPQPCIKVQWLRGATRVKVNGNPVILQTSQGLCKSAEEIPQGPPSIKVTQQRVKGI</sequence>
<proteinExistence type="predicted"/>
<evidence type="ECO:0008006" key="3">
    <source>
        <dbReference type="Google" id="ProtNLM"/>
    </source>
</evidence>
<dbReference type="Proteomes" id="UP000757435">
    <property type="component" value="Unassembled WGS sequence"/>
</dbReference>
<evidence type="ECO:0000313" key="2">
    <source>
        <dbReference type="Proteomes" id="UP000757435"/>
    </source>
</evidence>